<evidence type="ECO:0000313" key="2">
    <source>
        <dbReference type="EMBL" id="GGL05643.1"/>
    </source>
</evidence>
<organism evidence="2 3">
    <name type="scientific">Sphaerisporangium melleum</name>
    <dbReference type="NCBI Taxonomy" id="321316"/>
    <lineage>
        <taxon>Bacteria</taxon>
        <taxon>Bacillati</taxon>
        <taxon>Actinomycetota</taxon>
        <taxon>Actinomycetes</taxon>
        <taxon>Streptosporangiales</taxon>
        <taxon>Streptosporangiaceae</taxon>
        <taxon>Sphaerisporangium</taxon>
    </lineage>
</organism>
<dbReference type="CDD" id="cd05269">
    <property type="entry name" value="TMR_SDR_a"/>
    <property type="match status" value="1"/>
</dbReference>
<keyword evidence="3" id="KW-1185">Reference proteome</keyword>
<dbReference type="Gene3D" id="3.40.50.720">
    <property type="entry name" value="NAD(P)-binding Rossmann-like Domain"/>
    <property type="match status" value="1"/>
</dbReference>
<dbReference type="InterPro" id="IPR052718">
    <property type="entry name" value="NmrA-type_oxidoreductase"/>
</dbReference>
<reference evidence="2" key="2">
    <citation type="submission" date="2020-09" db="EMBL/GenBank/DDBJ databases">
        <authorList>
            <person name="Sun Q."/>
            <person name="Ohkuma M."/>
        </authorList>
    </citation>
    <scope>NUCLEOTIDE SEQUENCE</scope>
    <source>
        <strain evidence="2">JCM 13064</strain>
    </source>
</reference>
<dbReference type="EMBL" id="BMNT01000034">
    <property type="protein sequence ID" value="GGL05643.1"/>
    <property type="molecule type" value="Genomic_DNA"/>
</dbReference>
<dbReference type="InterPro" id="IPR036291">
    <property type="entry name" value="NAD(P)-bd_dom_sf"/>
</dbReference>
<name>A0A917RFK0_9ACTN</name>
<dbReference type="Pfam" id="PF13460">
    <property type="entry name" value="NAD_binding_10"/>
    <property type="match status" value="1"/>
</dbReference>
<dbReference type="Gene3D" id="3.90.25.10">
    <property type="entry name" value="UDP-galactose 4-epimerase, domain 1"/>
    <property type="match status" value="1"/>
</dbReference>
<dbReference type="PANTHER" id="PTHR47129:SF1">
    <property type="entry name" value="NMRA-LIKE DOMAIN-CONTAINING PROTEIN"/>
    <property type="match status" value="1"/>
</dbReference>
<feature type="domain" description="NAD(P)-binding" evidence="1">
    <location>
        <begin position="6"/>
        <end position="183"/>
    </location>
</feature>
<gene>
    <name evidence="2" type="ORF">GCM10007964_54870</name>
</gene>
<proteinExistence type="predicted"/>
<dbReference type="InterPro" id="IPR016040">
    <property type="entry name" value="NAD(P)-bd_dom"/>
</dbReference>
<reference evidence="2" key="1">
    <citation type="journal article" date="2014" name="Int. J. Syst. Evol. Microbiol.">
        <title>Complete genome sequence of Corynebacterium casei LMG S-19264T (=DSM 44701T), isolated from a smear-ripened cheese.</title>
        <authorList>
            <consortium name="US DOE Joint Genome Institute (JGI-PGF)"/>
            <person name="Walter F."/>
            <person name="Albersmeier A."/>
            <person name="Kalinowski J."/>
            <person name="Ruckert C."/>
        </authorList>
    </citation>
    <scope>NUCLEOTIDE SEQUENCE</scope>
    <source>
        <strain evidence="2">JCM 13064</strain>
    </source>
</reference>
<sequence length="285" mass="28950">MIVVTGATGQLGRLVVQGLLERLPAGEIVAAVRNPGKAADLAGRGVRVREVDYDRPETLKDAFGAGDVVLLISADEVGSRVPQHTAVVDAAAAAGVARISYTSVLHADVSTTPVAPDHRATEKHIAASGLPYTFLRNGWYTENYEAAITQGAAQGTIYGSAGEGRVASATRADYAAAAVAVLTGEGHENKVYELSGDAAWTMADLAAEVAAAAGRQVAYQDLPLEAYEQALVNAGLPAGAAAVIAGCDAAVAGGELADTPGDLRALIGRPATPLRDTVAAVLGKS</sequence>
<protein>
    <submittedName>
        <fullName evidence="2">NAD(P)-dependent oxidoreductase</fullName>
    </submittedName>
</protein>
<evidence type="ECO:0000259" key="1">
    <source>
        <dbReference type="Pfam" id="PF13460"/>
    </source>
</evidence>
<accession>A0A917RFK0</accession>
<dbReference type="AlphaFoldDB" id="A0A917RFK0"/>
<dbReference type="RefSeq" id="WP_189165927.1">
    <property type="nucleotide sequence ID" value="NZ_BMNT01000034.1"/>
</dbReference>
<dbReference type="PANTHER" id="PTHR47129">
    <property type="entry name" value="QUINONE OXIDOREDUCTASE 2"/>
    <property type="match status" value="1"/>
</dbReference>
<dbReference type="Proteomes" id="UP000645217">
    <property type="component" value="Unassembled WGS sequence"/>
</dbReference>
<comment type="caution">
    <text evidence="2">The sequence shown here is derived from an EMBL/GenBank/DDBJ whole genome shotgun (WGS) entry which is preliminary data.</text>
</comment>
<evidence type="ECO:0000313" key="3">
    <source>
        <dbReference type="Proteomes" id="UP000645217"/>
    </source>
</evidence>
<dbReference type="SUPFAM" id="SSF51735">
    <property type="entry name" value="NAD(P)-binding Rossmann-fold domains"/>
    <property type="match status" value="1"/>
</dbReference>